<accession>A0A8H3XJ72</accession>
<evidence type="ECO:0000313" key="1">
    <source>
        <dbReference type="EMBL" id="KAF0472543.1"/>
    </source>
</evidence>
<dbReference type="Proteomes" id="UP000439903">
    <property type="component" value="Unassembled WGS sequence"/>
</dbReference>
<evidence type="ECO:0000313" key="2">
    <source>
        <dbReference type="Proteomes" id="UP000439903"/>
    </source>
</evidence>
<gene>
    <name evidence="1" type="ORF">F8M41_024997</name>
</gene>
<comment type="caution">
    <text evidence="1">The sequence shown here is derived from an EMBL/GenBank/DDBJ whole genome shotgun (WGS) entry which is preliminary data.</text>
</comment>
<organism evidence="1 2">
    <name type="scientific">Gigaspora margarita</name>
    <dbReference type="NCBI Taxonomy" id="4874"/>
    <lineage>
        <taxon>Eukaryota</taxon>
        <taxon>Fungi</taxon>
        <taxon>Fungi incertae sedis</taxon>
        <taxon>Mucoromycota</taxon>
        <taxon>Glomeromycotina</taxon>
        <taxon>Glomeromycetes</taxon>
        <taxon>Diversisporales</taxon>
        <taxon>Gigasporaceae</taxon>
        <taxon>Gigaspora</taxon>
    </lineage>
</organism>
<dbReference type="InterPro" id="IPR043504">
    <property type="entry name" value="Peptidase_S1_PA_chymotrypsin"/>
</dbReference>
<dbReference type="AlphaFoldDB" id="A0A8H3XJ72"/>
<protein>
    <recommendedName>
        <fullName evidence="3">Peptidase S1 domain-containing protein</fullName>
    </recommendedName>
</protein>
<reference evidence="1 2" key="1">
    <citation type="journal article" date="2019" name="Environ. Microbiol.">
        <title>At the nexus of three kingdoms: the genome of the mycorrhizal fungus Gigaspora margarita provides insights into plant, endobacterial and fungal interactions.</title>
        <authorList>
            <person name="Venice F."/>
            <person name="Ghignone S."/>
            <person name="Salvioli di Fossalunga A."/>
            <person name="Amselem J."/>
            <person name="Novero M."/>
            <person name="Xianan X."/>
            <person name="Sedzielewska Toro K."/>
            <person name="Morin E."/>
            <person name="Lipzen A."/>
            <person name="Grigoriev I.V."/>
            <person name="Henrissat B."/>
            <person name="Martin F.M."/>
            <person name="Bonfante P."/>
        </authorList>
    </citation>
    <scope>NUCLEOTIDE SEQUENCE [LARGE SCALE GENOMIC DNA]</scope>
    <source>
        <strain evidence="1 2">BEG34</strain>
    </source>
</reference>
<proteinExistence type="predicted"/>
<dbReference type="Gene3D" id="2.40.10.10">
    <property type="entry name" value="Trypsin-like serine proteases"/>
    <property type="match status" value="1"/>
</dbReference>
<keyword evidence="2" id="KW-1185">Reference proteome</keyword>
<dbReference type="SUPFAM" id="SSF50494">
    <property type="entry name" value="Trypsin-like serine proteases"/>
    <property type="match status" value="1"/>
</dbReference>
<name>A0A8H3XJ72_GIGMA</name>
<dbReference type="InterPro" id="IPR009003">
    <property type="entry name" value="Peptidase_S1_PA"/>
</dbReference>
<evidence type="ECO:0008006" key="3">
    <source>
        <dbReference type="Google" id="ProtNLM"/>
    </source>
</evidence>
<sequence length="126" mass="14424">MYYPIFDYYHCFRPSNNEIPSLKNYDIEDKILAGDGIRDYYGGICTVGFWARLQPDKNFIATAGHCHASGSYYLRPWNSTSTALIGRMKNYFLEPIDFGLINIENSDVQPSVSGEIIYFAQAKFPK</sequence>
<dbReference type="EMBL" id="WTPW01000875">
    <property type="protein sequence ID" value="KAF0472543.1"/>
    <property type="molecule type" value="Genomic_DNA"/>
</dbReference>